<dbReference type="SUPFAM" id="SSF54593">
    <property type="entry name" value="Glyoxalase/Bleomycin resistance protein/Dihydroxybiphenyl dioxygenase"/>
    <property type="match status" value="1"/>
</dbReference>
<keyword evidence="1" id="KW-0479">Metal-binding</keyword>
<dbReference type="InterPro" id="IPR029068">
    <property type="entry name" value="Glyas_Bleomycin-R_OHBP_Dase"/>
</dbReference>
<dbReference type="GO" id="GO:0046872">
    <property type="term" value="F:metal ion binding"/>
    <property type="evidence" value="ECO:0007669"/>
    <property type="project" value="UniProtKB-KW"/>
</dbReference>
<dbReference type="PANTHER" id="PTHR43048:SF3">
    <property type="entry name" value="METHYLMALONYL-COA EPIMERASE, MITOCHONDRIAL"/>
    <property type="match status" value="1"/>
</dbReference>
<evidence type="ECO:0000256" key="1">
    <source>
        <dbReference type="ARBA" id="ARBA00022723"/>
    </source>
</evidence>
<gene>
    <name evidence="3" type="ORF">C4886_14805</name>
</gene>
<dbReference type="GO" id="GO:0004493">
    <property type="term" value="F:methylmalonyl-CoA epimerase activity"/>
    <property type="evidence" value="ECO:0007669"/>
    <property type="project" value="TreeGrafter"/>
</dbReference>
<sequence length="150" mass="17267">MFGRIYHVGLTVSDLERSIAFYRDVLGLEFQGEIFMEGEETDKMFRRVNCKARVAYLNGSKAVEAPPVELIQFVNNEVKKVPSDLFTTSISEVCFYTDDIDSAYKHLVDNNVECLSEPQYFDFRADGFGESRAFYFRDPDGIILEMMQPL</sequence>
<dbReference type="InterPro" id="IPR037523">
    <property type="entry name" value="VOC_core"/>
</dbReference>
<dbReference type="PROSITE" id="PS51819">
    <property type="entry name" value="VOC"/>
    <property type="match status" value="1"/>
</dbReference>
<dbReference type="PROSITE" id="PS00934">
    <property type="entry name" value="GLYOXALASE_I_1"/>
    <property type="match status" value="1"/>
</dbReference>
<name>A0A367FV27_9FIRM</name>
<comment type="caution">
    <text evidence="3">The sequence shown here is derived from an EMBL/GenBank/DDBJ whole genome shotgun (WGS) entry which is preliminary data.</text>
</comment>
<evidence type="ECO:0000313" key="4">
    <source>
        <dbReference type="Proteomes" id="UP000253208"/>
    </source>
</evidence>
<dbReference type="Pfam" id="PF00903">
    <property type="entry name" value="Glyoxalase"/>
    <property type="match status" value="1"/>
</dbReference>
<dbReference type="PANTHER" id="PTHR43048">
    <property type="entry name" value="METHYLMALONYL-COA EPIMERASE"/>
    <property type="match status" value="1"/>
</dbReference>
<feature type="domain" description="VOC" evidence="2">
    <location>
        <begin position="4"/>
        <end position="149"/>
    </location>
</feature>
<dbReference type="AlphaFoldDB" id="A0A367FV27"/>
<dbReference type="EMBL" id="PSQG01000024">
    <property type="protein sequence ID" value="RCH42312.1"/>
    <property type="molecule type" value="Genomic_DNA"/>
</dbReference>
<accession>A0A367FV27</accession>
<reference evidence="3 4" key="1">
    <citation type="submission" date="2018-02" db="EMBL/GenBank/DDBJ databases">
        <title>Complete genome sequencing of Faecalibacterium prausnitzii strains isolated from the human gut.</title>
        <authorList>
            <person name="Fitzgerald B.C."/>
            <person name="Shkoporov A.N."/>
            <person name="Ross P.R."/>
            <person name="Hill C."/>
        </authorList>
    </citation>
    <scope>NUCLEOTIDE SEQUENCE [LARGE SCALE GENOMIC DNA]</scope>
    <source>
        <strain evidence="3 4">APC942/31-1</strain>
    </source>
</reference>
<proteinExistence type="predicted"/>
<dbReference type="InterPro" id="IPR051785">
    <property type="entry name" value="MMCE/EMCE_epimerase"/>
</dbReference>
<organism evidence="3 4">
    <name type="scientific">Blautia obeum</name>
    <dbReference type="NCBI Taxonomy" id="40520"/>
    <lineage>
        <taxon>Bacteria</taxon>
        <taxon>Bacillati</taxon>
        <taxon>Bacillota</taxon>
        <taxon>Clostridia</taxon>
        <taxon>Lachnospirales</taxon>
        <taxon>Lachnospiraceae</taxon>
        <taxon>Blautia</taxon>
    </lineage>
</organism>
<evidence type="ECO:0000313" key="3">
    <source>
        <dbReference type="EMBL" id="RCH42312.1"/>
    </source>
</evidence>
<dbReference type="Proteomes" id="UP000253208">
    <property type="component" value="Unassembled WGS sequence"/>
</dbReference>
<dbReference type="RefSeq" id="WP_114002692.1">
    <property type="nucleotide sequence ID" value="NZ_PSQG01000024.1"/>
</dbReference>
<dbReference type="Gene3D" id="3.10.180.10">
    <property type="entry name" value="2,3-Dihydroxybiphenyl 1,2-Dioxygenase, domain 1"/>
    <property type="match status" value="1"/>
</dbReference>
<dbReference type="GO" id="GO:0046491">
    <property type="term" value="P:L-methylmalonyl-CoA metabolic process"/>
    <property type="evidence" value="ECO:0007669"/>
    <property type="project" value="TreeGrafter"/>
</dbReference>
<dbReference type="InterPro" id="IPR004360">
    <property type="entry name" value="Glyas_Fos-R_dOase_dom"/>
</dbReference>
<protein>
    <submittedName>
        <fullName evidence="3">Glyoxalase</fullName>
    </submittedName>
</protein>
<evidence type="ECO:0000259" key="2">
    <source>
        <dbReference type="PROSITE" id="PS51819"/>
    </source>
</evidence>
<dbReference type="GO" id="GO:0004462">
    <property type="term" value="F:lactoylglutathione lyase activity"/>
    <property type="evidence" value="ECO:0007669"/>
    <property type="project" value="InterPro"/>
</dbReference>
<dbReference type="InterPro" id="IPR018146">
    <property type="entry name" value="Glyoxalase_1_CS"/>
</dbReference>